<comment type="caution">
    <text evidence="1">The sequence shown here is derived from an EMBL/GenBank/DDBJ whole genome shotgun (WGS) entry which is preliminary data.</text>
</comment>
<accession>A0AB35FRT4</accession>
<name>A0AB35FRT4_9HYPH</name>
<proteinExistence type="predicted"/>
<organism evidence="1 2">
    <name type="scientific">Rhizobium laguerreae</name>
    <dbReference type="NCBI Taxonomy" id="1076926"/>
    <lineage>
        <taxon>Bacteria</taxon>
        <taxon>Pseudomonadati</taxon>
        <taxon>Pseudomonadota</taxon>
        <taxon>Alphaproteobacteria</taxon>
        <taxon>Hyphomicrobiales</taxon>
        <taxon>Rhizobiaceae</taxon>
        <taxon>Rhizobium/Agrobacterium group</taxon>
        <taxon>Rhizobium</taxon>
    </lineage>
</organism>
<reference evidence="1" key="1">
    <citation type="submission" date="2020-04" db="EMBL/GenBank/DDBJ databases">
        <title>Global-level population genomics supports evidence of horizontal gene transfer on evolution of Rhizobia in Lentils.</title>
        <authorList>
            <person name="Gai Y."/>
            <person name="Cook D."/>
            <person name="Riely B."/>
        </authorList>
    </citation>
    <scope>NUCLEOTIDE SEQUENCE</scope>
    <source>
        <strain evidence="1">TLR9</strain>
    </source>
</reference>
<gene>
    <name evidence="1" type="ORF">HFO74_35005</name>
</gene>
<evidence type="ECO:0000313" key="1">
    <source>
        <dbReference type="EMBL" id="MBY3068541.1"/>
    </source>
</evidence>
<evidence type="ECO:0000313" key="2">
    <source>
        <dbReference type="Proteomes" id="UP000758022"/>
    </source>
</evidence>
<dbReference type="EMBL" id="JAAXQQ010000017">
    <property type="protein sequence ID" value="MBY3068541.1"/>
    <property type="molecule type" value="Genomic_DNA"/>
</dbReference>
<protein>
    <submittedName>
        <fullName evidence="1">Uncharacterized protein</fullName>
    </submittedName>
</protein>
<dbReference type="AlphaFoldDB" id="A0AB35FRT4"/>
<dbReference type="RefSeq" id="WP_221980335.1">
    <property type="nucleotide sequence ID" value="NZ_JAAXQQ010000017.1"/>
</dbReference>
<sequence length="96" mass="10634">MNAKDLLLPPRGSLKNPRSVASSQAKEIAYFDIEIGPHLRLFNMVLKIGPDARPRSYAPKARGKRAASFHPDLAQQITDAAEAALKERAAHAYRRN</sequence>
<dbReference type="Proteomes" id="UP000758022">
    <property type="component" value="Unassembled WGS sequence"/>
</dbReference>